<dbReference type="InterPro" id="IPR013137">
    <property type="entry name" value="Znf_TFIIB"/>
</dbReference>
<dbReference type="PROSITE" id="PS51134">
    <property type="entry name" value="ZF_TFIIB"/>
    <property type="match status" value="1"/>
</dbReference>
<dbReference type="Gene3D" id="2.20.25.10">
    <property type="match status" value="1"/>
</dbReference>
<dbReference type="EMBL" id="JZWS02000001">
    <property type="protein sequence ID" value="MCL7343370.1"/>
    <property type="molecule type" value="Genomic_DNA"/>
</dbReference>
<evidence type="ECO:0000313" key="3">
    <source>
        <dbReference type="EMBL" id="MCL7343370.1"/>
    </source>
</evidence>
<protein>
    <recommendedName>
        <fullName evidence="2">TFIIB-type domain-containing protein</fullName>
    </recommendedName>
</protein>
<keyword evidence="1" id="KW-0479">Metal-binding</keyword>
<proteinExistence type="predicted"/>
<reference evidence="3" key="1">
    <citation type="submission" date="2022-05" db="EMBL/GenBank/DDBJ databases">
        <title>Metagenome Sequencing of an Archaeal-Dominated Microbial Community from a Hot Spring at the Los Azufres Geothermal Field, Mexico.</title>
        <authorList>
            <person name="Marin-Paredes R."/>
            <person name="Martinez-Romero E."/>
            <person name="Servin-Garciduenas L.E."/>
        </authorList>
    </citation>
    <scope>NUCLEOTIDE SEQUENCE</scope>
    <source>
        <strain evidence="3">AZ1-454</strain>
    </source>
</reference>
<accession>A0AAE3K139</accession>
<dbReference type="Pfam" id="PF08271">
    <property type="entry name" value="Zn_Ribbon_TF"/>
    <property type="match status" value="1"/>
</dbReference>
<organism evidence="3">
    <name type="scientific">Candidatus Aramenus sulfurataquae</name>
    <dbReference type="NCBI Taxonomy" id="1326980"/>
    <lineage>
        <taxon>Archaea</taxon>
        <taxon>Thermoproteota</taxon>
        <taxon>Thermoprotei</taxon>
        <taxon>Sulfolobales</taxon>
        <taxon>Sulfolobaceae</taxon>
        <taxon>Candidatus Aramenus</taxon>
    </lineage>
</organism>
<comment type="caution">
    <text evidence="3">The sequence shown here is derived from an EMBL/GenBank/DDBJ whole genome shotgun (WGS) entry which is preliminary data.</text>
</comment>
<feature type="domain" description="TFIIB-type" evidence="2">
    <location>
        <begin position="1"/>
        <end position="28"/>
    </location>
</feature>
<name>A0AAE3K139_9CREN</name>
<evidence type="ECO:0000256" key="1">
    <source>
        <dbReference type="PROSITE-ProRule" id="PRU00469"/>
    </source>
</evidence>
<sequence length="180" mass="20634">MRCPSCGSANIVWTESSVVCGNCGLVIDDQKYDYSPPSFSEEVVDLTGTMRLSERTKYVTEYIRDRISNNEFNRRRFLLRVNERGKLGVISREGVLALELIKKDPVAHKIYLIINEEGYLSGAKIKTRVAVSFYLSGYKGKKMKDILRKLNVNEKHFRRVLRKIPLGAMIRIIEKAVDES</sequence>
<dbReference type="GO" id="GO:0008270">
    <property type="term" value="F:zinc ion binding"/>
    <property type="evidence" value="ECO:0007669"/>
    <property type="project" value="UniProtKB-KW"/>
</dbReference>
<evidence type="ECO:0000259" key="2">
    <source>
        <dbReference type="PROSITE" id="PS51134"/>
    </source>
</evidence>
<gene>
    <name evidence="3" type="ORF">TQ35_002165</name>
</gene>
<dbReference type="AlphaFoldDB" id="A0AAE3K139"/>
<keyword evidence="1" id="KW-0862">Zinc</keyword>
<keyword evidence="1" id="KW-0863">Zinc-finger</keyword>
<dbReference type="SUPFAM" id="SSF57783">
    <property type="entry name" value="Zinc beta-ribbon"/>
    <property type="match status" value="1"/>
</dbReference>